<accession>A0ABQ1NSM8</accession>
<dbReference type="Pfam" id="PF05065">
    <property type="entry name" value="Phage_capsid"/>
    <property type="match status" value="1"/>
</dbReference>
<dbReference type="Proteomes" id="UP000630615">
    <property type="component" value="Unassembled WGS sequence"/>
</dbReference>
<evidence type="ECO:0000256" key="2">
    <source>
        <dbReference type="SAM" id="MobiDB-lite"/>
    </source>
</evidence>
<feature type="region of interest" description="Disordered" evidence="2">
    <location>
        <begin position="379"/>
        <end position="406"/>
    </location>
</feature>
<dbReference type="InterPro" id="IPR024455">
    <property type="entry name" value="Phage_capsid"/>
</dbReference>
<dbReference type="SUPFAM" id="SSF56563">
    <property type="entry name" value="Major capsid protein gp5"/>
    <property type="match status" value="1"/>
</dbReference>
<dbReference type="RefSeq" id="WP_088269070.1">
    <property type="nucleotide sequence ID" value="NZ_BMKI01000002.1"/>
</dbReference>
<dbReference type="NCBIfam" id="TIGR01554">
    <property type="entry name" value="major_cap_HK97"/>
    <property type="match status" value="1"/>
</dbReference>
<reference evidence="5" key="1">
    <citation type="journal article" date="2019" name="Int. J. Syst. Evol. Microbiol.">
        <title>The Global Catalogue of Microorganisms (GCM) 10K type strain sequencing project: providing services to taxonomists for standard genome sequencing and annotation.</title>
        <authorList>
            <consortium name="The Broad Institute Genomics Platform"/>
            <consortium name="The Broad Institute Genome Sequencing Center for Infectious Disease"/>
            <person name="Wu L."/>
            <person name="Ma J."/>
        </authorList>
    </citation>
    <scope>NUCLEOTIDE SEQUENCE [LARGE SCALE GENOMIC DNA]</scope>
    <source>
        <strain evidence="5">CGMCC 1.15942</strain>
    </source>
</reference>
<evidence type="ECO:0000256" key="1">
    <source>
        <dbReference type="ARBA" id="ARBA00004328"/>
    </source>
</evidence>
<comment type="subcellular location">
    <subcellularLocation>
        <location evidence="1">Virion</location>
    </subcellularLocation>
</comment>
<evidence type="ECO:0000313" key="4">
    <source>
        <dbReference type="EMBL" id="GGC84303.1"/>
    </source>
</evidence>
<proteinExistence type="predicted"/>
<feature type="domain" description="Phage capsid-like C-terminal" evidence="3">
    <location>
        <begin position="101"/>
        <end position="351"/>
    </location>
</feature>
<comment type="caution">
    <text evidence="4">The sequence shown here is derived from an EMBL/GenBank/DDBJ whole genome shotgun (WGS) entry which is preliminary data.</text>
</comment>
<organism evidence="4 5">
    <name type="scientific">Enterococcus wangshanyuanii</name>
    <dbReference type="NCBI Taxonomy" id="2005703"/>
    <lineage>
        <taxon>Bacteria</taxon>
        <taxon>Bacillati</taxon>
        <taxon>Bacillota</taxon>
        <taxon>Bacilli</taxon>
        <taxon>Lactobacillales</taxon>
        <taxon>Enterococcaceae</taxon>
        <taxon>Enterococcus</taxon>
    </lineage>
</organism>
<keyword evidence="5" id="KW-1185">Reference proteome</keyword>
<protein>
    <recommendedName>
        <fullName evidence="3">Phage capsid-like C-terminal domain-containing protein</fullName>
    </recommendedName>
</protein>
<dbReference type="InterPro" id="IPR054612">
    <property type="entry name" value="Phage_capsid-like_C"/>
</dbReference>
<dbReference type="EMBL" id="BMKI01000002">
    <property type="protein sequence ID" value="GGC84303.1"/>
    <property type="molecule type" value="Genomic_DNA"/>
</dbReference>
<name>A0ABQ1NSM8_9ENTE</name>
<sequence length="406" mass="45453">MTLLNLDVIKGELEKQRAAWYDAMKNGTEEEQKAAFNDFAEGMQNSFAEKAEALIEEINEAALDEKALVDRGLMKPMTAKERTFFNKAVEKQSFDGLDEVFPETIVEDIFSRLTEEHPIISLVDAHQTGALMKYVYIDPTKQTAFWGRVPDDIKQILLDSIKTINFETSKLSGYVVMVKGFFKLGPAWLAQYVTTVMYEIMAASLEIAIVRGNGKDQPIGLTMKLSGAVDGVYPKKDRLKLNDLKPLSLAGVRAKFAEEKTDIGEMSALVHPVTYWTKLFPNLAYQTDEGKWVLTNLPTGEKIIKSYAVEEDEMTVGVLKNYLLAVSGNTELKKYEETLAIEDLDLFVTKFYGTGLAKHQNAFFVYDLSDMQGATMATGDGPIDVKRPGHLLEPTPEETNEEVEKP</sequence>
<feature type="compositionally biased region" description="Acidic residues" evidence="2">
    <location>
        <begin position="395"/>
        <end position="406"/>
    </location>
</feature>
<evidence type="ECO:0000259" key="3">
    <source>
        <dbReference type="Pfam" id="PF05065"/>
    </source>
</evidence>
<evidence type="ECO:0000313" key="5">
    <source>
        <dbReference type="Proteomes" id="UP000630615"/>
    </source>
</evidence>
<gene>
    <name evidence="4" type="ORF">GCM10011573_12400</name>
</gene>